<proteinExistence type="predicted"/>
<sequence>MNRRELLVRGLMAGTAIVMPTGLLARELSQTGMLRAPGAADPPYFGTETEGFLTAAERRALDAITARLIPGDADSPGAREAGVVTFIDRQLAGFYGRAQHWYMQGPFPEALETQGYQYDRTPAQLIRTGLEALGAHTRTTYQGADFADLTPEQQDEILHALEEGEILFPGMSSKGFFEFVHEMTIEGFFCDPVYGGNQGMVGWQLVGFPGARYDYRDFIHHNGARIDLPPVGLMGRPGWSAG</sequence>
<name>A0ABW2UKD6_9RHOB</name>
<dbReference type="InterPro" id="IPR027056">
    <property type="entry name" value="Gluconate_2DH_su3"/>
</dbReference>
<dbReference type="EMBL" id="JBHTFQ010000006">
    <property type="protein sequence ID" value="MFC7705144.1"/>
    <property type="molecule type" value="Genomic_DNA"/>
</dbReference>
<evidence type="ECO:0000313" key="1">
    <source>
        <dbReference type="EMBL" id="MFC7705144.1"/>
    </source>
</evidence>
<dbReference type="EC" id="1.-.-.-" evidence="1"/>
<comment type="caution">
    <text evidence="1">The sequence shown here is derived from an EMBL/GenBank/DDBJ whole genome shotgun (WGS) entry which is preliminary data.</text>
</comment>
<protein>
    <submittedName>
        <fullName evidence="1">Gluconate 2-dehydrogenase subunit 3 family protein</fullName>
        <ecNumber evidence="1">1.-.-.-</ecNumber>
    </submittedName>
</protein>
<reference evidence="2" key="1">
    <citation type="journal article" date="2019" name="Int. J. Syst. Evol. Microbiol.">
        <title>The Global Catalogue of Microorganisms (GCM) 10K type strain sequencing project: providing services to taxonomists for standard genome sequencing and annotation.</title>
        <authorList>
            <consortium name="The Broad Institute Genomics Platform"/>
            <consortium name="The Broad Institute Genome Sequencing Center for Infectious Disease"/>
            <person name="Wu L."/>
            <person name="Ma J."/>
        </authorList>
    </citation>
    <scope>NUCLEOTIDE SEQUENCE [LARGE SCALE GENOMIC DNA]</scope>
    <source>
        <strain evidence="2">CGMCC 1.12750</strain>
    </source>
</reference>
<gene>
    <name evidence="1" type="ORF">ACFQXB_13145</name>
</gene>
<dbReference type="Pfam" id="PF13618">
    <property type="entry name" value="Gluconate_2-dh3"/>
    <property type="match status" value="1"/>
</dbReference>
<dbReference type="RefSeq" id="WP_377404518.1">
    <property type="nucleotide sequence ID" value="NZ_JBHTFQ010000006.1"/>
</dbReference>
<dbReference type="GO" id="GO:0016491">
    <property type="term" value="F:oxidoreductase activity"/>
    <property type="evidence" value="ECO:0007669"/>
    <property type="project" value="UniProtKB-KW"/>
</dbReference>
<evidence type="ECO:0000313" key="2">
    <source>
        <dbReference type="Proteomes" id="UP001596516"/>
    </source>
</evidence>
<keyword evidence="2" id="KW-1185">Reference proteome</keyword>
<dbReference type="Proteomes" id="UP001596516">
    <property type="component" value="Unassembled WGS sequence"/>
</dbReference>
<organism evidence="1 2">
    <name type="scientific">Plastorhodobacter daqingensis</name>
    <dbReference type="NCBI Taxonomy" id="1387281"/>
    <lineage>
        <taxon>Bacteria</taxon>
        <taxon>Pseudomonadati</taxon>
        <taxon>Pseudomonadota</taxon>
        <taxon>Alphaproteobacteria</taxon>
        <taxon>Rhodobacterales</taxon>
        <taxon>Paracoccaceae</taxon>
        <taxon>Plastorhodobacter</taxon>
    </lineage>
</organism>
<keyword evidence="1" id="KW-0560">Oxidoreductase</keyword>
<accession>A0ABW2UKD6</accession>